<feature type="transmembrane region" description="Helical" evidence="5">
    <location>
        <begin position="152"/>
        <end position="175"/>
    </location>
</feature>
<feature type="transmembrane region" description="Helical" evidence="5">
    <location>
        <begin position="21"/>
        <end position="40"/>
    </location>
</feature>
<evidence type="ECO:0000259" key="6">
    <source>
        <dbReference type="PROSITE" id="PS50850"/>
    </source>
</evidence>
<dbReference type="PROSITE" id="PS50850">
    <property type="entry name" value="MFS"/>
    <property type="match status" value="1"/>
</dbReference>
<feature type="transmembrane region" description="Helical" evidence="5">
    <location>
        <begin position="353"/>
        <end position="376"/>
    </location>
</feature>
<evidence type="ECO:0000256" key="3">
    <source>
        <dbReference type="ARBA" id="ARBA00022989"/>
    </source>
</evidence>
<keyword evidence="3 5" id="KW-1133">Transmembrane helix</keyword>
<dbReference type="PROSITE" id="PS00216">
    <property type="entry name" value="SUGAR_TRANSPORT_1"/>
    <property type="match status" value="1"/>
</dbReference>
<evidence type="ECO:0000256" key="2">
    <source>
        <dbReference type="ARBA" id="ARBA00022692"/>
    </source>
</evidence>
<dbReference type="GO" id="GO:0046943">
    <property type="term" value="F:carboxylic acid transmembrane transporter activity"/>
    <property type="evidence" value="ECO:0007669"/>
    <property type="project" value="TreeGrafter"/>
</dbReference>
<feature type="transmembrane region" description="Helical" evidence="5">
    <location>
        <begin position="93"/>
        <end position="114"/>
    </location>
</feature>
<evidence type="ECO:0000256" key="5">
    <source>
        <dbReference type="SAM" id="Phobius"/>
    </source>
</evidence>
<feature type="transmembrane region" description="Helical" evidence="5">
    <location>
        <begin position="329"/>
        <end position="347"/>
    </location>
</feature>
<dbReference type="PROSITE" id="PS00217">
    <property type="entry name" value="SUGAR_TRANSPORT_2"/>
    <property type="match status" value="1"/>
</dbReference>
<proteinExistence type="predicted"/>
<feature type="domain" description="Major facilitator superfamily (MFS) profile" evidence="6">
    <location>
        <begin position="27"/>
        <end position="443"/>
    </location>
</feature>
<dbReference type="CDD" id="cd17365">
    <property type="entry name" value="MFS_PcaK_like"/>
    <property type="match status" value="1"/>
</dbReference>
<evidence type="ECO:0000256" key="1">
    <source>
        <dbReference type="ARBA" id="ARBA00004651"/>
    </source>
</evidence>
<feature type="transmembrane region" description="Helical" evidence="5">
    <location>
        <begin position="388"/>
        <end position="411"/>
    </location>
</feature>
<dbReference type="GO" id="GO:0005886">
    <property type="term" value="C:plasma membrane"/>
    <property type="evidence" value="ECO:0007669"/>
    <property type="project" value="UniProtKB-SubCell"/>
</dbReference>
<dbReference type="RefSeq" id="WP_108430613.1">
    <property type="nucleotide sequence ID" value="NZ_CP026947.1"/>
</dbReference>
<comment type="subcellular location">
    <subcellularLocation>
        <location evidence="1">Cell membrane</location>
        <topology evidence="1">Multi-pass membrane protein</topology>
    </subcellularLocation>
</comment>
<sequence>MTAKEKNPVDLKQAIDHRPMTLSQWLIVVMATILMMTEGYDVQAMAFTSTAVEADLGLNASQLGLALSAGLVGMMIGTATIGPFADRFGRRPVLLVALLANLVFMLLTATSSSIAELLTWRVLTGIAIGGTLTTGIVLVSEFANVKYRALALAIYSSGFPIGATIGGLVAVPVIANYSWQGVFLLGGFITLAAVVAVIFIMPESIDTLAIHHHKGDAKALPKTEAIARRLGITGQIQLPPVNLDKGNSANTYKRLFTPEYRGRTLKLWVVYFLVLSCFYFVSSWTPRLMTEIGLTAEQGIYGGMTIMAGGIVGNVFYGLCSARWDPRRVMAVFGLITAGLMVTFASTTSWVGIALTTGLILGAFINGCMAGLYTLAPRSYPADMRSTGVGTAMGVGRIGSVIAPALVGWLLEAGLTPISMFIGFAVVIVVPALLAPSLAQHRDVKRVD</sequence>
<dbReference type="InterPro" id="IPR005829">
    <property type="entry name" value="Sugar_transporter_CS"/>
</dbReference>
<dbReference type="Pfam" id="PF07690">
    <property type="entry name" value="MFS_1"/>
    <property type="match status" value="1"/>
</dbReference>
<dbReference type="EMBL" id="QEEZ01000025">
    <property type="protein sequence ID" value="PWC00900.1"/>
    <property type="molecule type" value="Genomic_DNA"/>
</dbReference>
<dbReference type="SUPFAM" id="SSF103473">
    <property type="entry name" value="MFS general substrate transporter"/>
    <property type="match status" value="1"/>
</dbReference>
<evidence type="ECO:0000313" key="7">
    <source>
        <dbReference type="EMBL" id="PWC00900.1"/>
    </source>
</evidence>
<keyword evidence="2 5" id="KW-0812">Transmembrane</keyword>
<dbReference type="PANTHER" id="PTHR23508:SF10">
    <property type="entry name" value="CARBOXYLIC ACID TRANSPORTER PROTEIN HOMOLOG"/>
    <property type="match status" value="1"/>
</dbReference>
<feature type="transmembrane region" description="Helical" evidence="5">
    <location>
        <begin position="417"/>
        <end position="439"/>
    </location>
</feature>
<accession>A0A2U1T4G7</accession>
<name>A0A2U1T4G7_9CORY</name>
<protein>
    <submittedName>
        <fullName evidence="7">MFS transporter</fullName>
    </submittedName>
</protein>
<dbReference type="InterPro" id="IPR020846">
    <property type="entry name" value="MFS_dom"/>
</dbReference>
<dbReference type="InterPro" id="IPR036259">
    <property type="entry name" value="MFS_trans_sf"/>
</dbReference>
<dbReference type="PANTHER" id="PTHR23508">
    <property type="entry name" value="CARBOXYLIC ACID TRANSPORTER PROTEIN HOMOLOG"/>
    <property type="match status" value="1"/>
</dbReference>
<dbReference type="Proteomes" id="UP000244989">
    <property type="component" value="Unassembled WGS sequence"/>
</dbReference>
<comment type="caution">
    <text evidence="7">The sequence shown here is derived from an EMBL/GenBank/DDBJ whole genome shotgun (WGS) entry which is preliminary data.</text>
</comment>
<dbReference type="AlphaFoldDB" id="A0A2U1T4G7"/>
<feature type="transmembrane region" description="Helical" evidence="5">
    <location>
        <begin position="267"/>
        <end position="286"/>
    </location>
</feature>
<dbReference type="InterPro" id="IPR011701">
    <property type="entry name" value="MFS"/>
</dbReference>
<feature type="transmembrane region" description="Helical" evidence="5">
    <location>
        <begin position="181"/>
        <end position="201"/>
    </location>
</feature>
<organism evidence="7 8">
    <name type="scientific">Corynebacterium yudongzhengii</name>
    <dbReference type="NCBI Taxonomy" id="2080740"/>
    <lineage>
        <taxon>Bacteria</taxon>
        <taxon>Bacillati</taxon>
        <taxon>Actinomycetota</taxon>
        <taxon>Actinomycetes</taxon>
        <taxon>Mycobacteriales</taxon>
        <taxon>Corynebacteriaceae</taxon>
        <taxon>Corynebacterium</taxon>
    </lineage>
</organism>
<feature type="transmembrane region" description="Helical" evidence="5">
    <location>
        <begin position="60"/>
        <end position="81"/>
    </location>
</feature>
<keyword evidence="4 5" id="KW-0472">Membrane</keyword>
<feature type="transmembrane region" description="Helical" evidence="5">
    <location>
        <begin position="298"/>
        <end position="317"/>
    </location>
</feature>
<dbReference type="Gene3D" id="1.20.1250.20">
    <property type="entry name" value="MFS general substrate transporter like domains"/>
    <property type="match status" value="1"/>
</dbReference>
<dbReference type="OrthoDB" id="9109650at2"/>
<evidence type="ECO:0000313" key="8">
    <source>
        <dbReference type="Proteomes" id="UP000244989"/>
    </source>
</evidence>
<gene>
    <name evidence="7" type="ORF">DF222_10235</name>
</gene>
<dbReference type="KEGG" id="cyz:C3B44_00340"/>
<evidence type="ECO:0000256" key="4">
    <source>
        <dbReference type="ARBA" id="ARBA00023136"/>
    </source>
</evidence>
<feature type="transmembrane region" description="Helical" evidence="5">
    <location>
        <begin position="120"/>
        <end position="140"/>
    </location>
</feature>
<keyword evidence="8" id="KW-1185">Reference proteome</keyword>
<reference evidence="8" key="1">
    <citation type="submission" date="2018-04" db="EMBL/GenBank/DDBJ databases">
        <authorList>
            <person name="Liu S."/>
            <person name="Wang Z."/>
            <person name="Li J."/>
        </authorList>
    </citation>
    <scope>NUCLEOTIDE SEQUENCE [LARGE SCALE GENOMIC DNA]</scope>
    <source>
        <strain evidence="8">2189</strain>
    </source>
</reference>